<sequence>MPWLQTVTSAPKLPPGRTLGGPLTAETMRSGPLPAPIRPPEAALLVSFSSGCQPWGSTMAPR</sequence>
<dbReference type="AlphaFoldDB" id="S4XWD3"/>
<feature type="region of interest" description="Disordered" evidence="1">
    <location>
        <begin position="1"/>
        <end position="37"/>
    </location>
</feature>
<reference evidence="2 3" key="1">
    <citation type="journal article" date="2013" name="Sci. Rep.">
        <title>Extraordinary expansion of a Sorangium cellulosum genome from an alkaline milieu.</title>
        <authorList>
            <person name="Han K."/>
            <person name="Li Z.F."/>
            <person name="Peng R."/>
            <person name="Zhu L.P."/>
            <person name="Zhou T."/>
            <person name="Wang L.G."/>
            <person name="Li S.G."/>
            <person name="Zhang X.B."/>
            <person name="Hu W."/>
            <person name="Wu Z.H."/>
            <person name="Qin N."/>
            <person name="Li Y.Z."/>
        </authorList>
    </citation>
    <scope>NUCLEOTIDE SEQUENCE [LARGE SCALE GENOMIC DNA]</scope>
    <source>
        <strain evidence="2 3">So0157-2</strain>
    </source>
</reference>
<gene>
    <name evidence="2" type="ORF">SCE1572_25255</name>
</gene>
<dbReference type="Proteomes" id="UP000014803">
    <property type="component" value="Chromosome"/>
</dbReference>
<proteinExistence type="predicted"/>
<dbReference type="EMBL" id="CP003969">
    <property type="protein sequence ID" value="AGP37507.1"/>
    <property type="molecule type" value="Genomic_DNA"/>
</dbReference>
<dbReference type="KEGG" id="scu:SCE1572_25255"/>
<protein>
    <submittedName>
        <fullName evidence="2">Uncharacterized protein</fullName>
    </submittedName>
</protein>
<evidence type="ECO:0000313" key="3">
    <source>
        <dbReference type="Proteomes" id="UP000014803"/>
    </source>
</evidence>
<dbReference type="HOGENOM" id="CLU_190762_0_0_7"/>
<evidence type="ECO:0000256" key="1">
    <source>
        <dbReference type="SAM" id="MobiDB-lite"/>
    </source>
</evidence>
<evidence type="ECO:0000313" key="2">
    <source>
        <dbReference type="EMBL" id="AGP37507.1"/>
    </source>
</evidence>
<name>S4XWD3_SORCE</name>
<dbReference type="STRING" id="1254432.SCE1572_25255"/>
<organism evidence="2 3">
    <name type="scientific">Sorangium cellulosum So0157-2</name>
    <dbReference type="NCBI Taxonomy" id="1254432"/>
    <lineage>
        <taxon>Bacteria</taxon>
        <taxon>Pseudomonadati</taxon>
        <taxon>Myxococcota</taxon>
        <taxon>Polyangia</taxon>
        <taxon>Polyangiales</taxon>
        <taxon>Polyangiaceae</taxon>
        <taxon>Sorangium</taxon>
    </lineage>
</organism>
<accession>S4XWD3</accession>